<evidence type="ECO:0000259" key="7">
    <source>
        <dbReference type="PROSITE" id="PS01124"/>
    </source>
</evidence>
<dbReference type="PROSITE" id="PS00041">
    <property type="entry name" value="HTH_ARAC_FAMILY_1"/>
    <property type="match status" value="1"/>
</dbReference>
<accession>A0A1G6AS09</accession>
<dbReference type="Pfam" id="PF01229">
    <property type="entry name" value="Glyco_hydro_39"/>
    <property type="match status" value="1"/>
</dbReference>
<dbReference type="SUPFAM" id="SSF51445">
    <property type="entry name" value="(Trans)glycosidases"/>
    <property type="match status" value="1"/>
</dbReference>
<keyword evidence="5" id="KW-0804">Transcription</keyword>
<keyword evidence="9" id="KW-1185">Reference proteome</keyword>
<dbReference type="PROSITE" id="PS01124">
    <property type="entry name" value="HTH_ARAC_FAMILY_2"/>
    <property type="match status" value="1"/>
</dbReference>
<organism evidence="8 9">
    <name type="scientific">Streptococcus henryi</name>
    <dbReference type="NCBI Taxonomy" id="439219"/>
    <lineage>
        <taxon>Bacteria</taxon>
        <taxon>Bacillati</taxon>
        <taxon>Bacillota</taxon>
        <taxon>Bacilli</taxon>
        <taxon>Lactobacillales</taxon>
        <taxon>Streptococcaceae</taxon>
        <taxon>Streptococcus</taxon>
    </lineage>
</organism>
<dbReference type="GO" id="GO:0043565">
    <property type="term" value="F:sequence-specific DNA binding"/>
    <property type="evidence" value="ECO:0007669"/>
    <property type="project" value="InterPro"/>
</dbReference>
<feature type="domain" description="HTH araC/xylS-type" evidence="7">
    <location>
        <begin position="148"/>
        <end position="246"/>
    </location>
</feature>
<evidence type="ECO:0000256" key="2">
    <source>
        <dbReference type="ARBA" id="ARBA00022801"/>
    </source>
</evidence>
<dbReference type="Gene3D" id="1.10.10.60">
    <property type="entry name" value="Homeodomain-like"/>
    <property type="match status" value="2"/>
</dbReference>
<dbReference type="eggNOG" id="COG4977">
    <property type="taxonomic scope" value="Bacteria"/>
</dbReference>
<dbReference type="Pfam" id="PF12833">
    <property type="entry name" value="HTH_18"/>
    <property type="match status" value="1"/>
</dbReference>
<gene>
    <name evidence="8" type="ORF">SAMN02910293_00574</name>
</gene>
<keyword evidence="2" id="KW-0378">Hydrolase</keyword>
<comment type="similarity">
    <text evidence="1">Belongs to the glycosyl hydrolase 39 family.</text>
</comment>
<dbReference type="GO" id="GO:0003700">
    <property type="term" value="F:DNA-binding transcription factor activity"/>
    <property type="evidence" value="ECO:0007669"/>
    <property type="project" value="InterPro"/>
</dbReference>
<dbReference type="Gene3D" id="2.60.40.1500">
    <property type="entry name" value="Glycosyl hydrolase domain, family 39"/>
    <property type="match status" value="1"/>
</dbReference>
<reference evidence="8 9" key="1">
    <citation type="submission" date="2016-10" db="EMBL/GenBank/DDBJ databases">
        <authorList>
            <person name="de Groot N.N."/>
        </authorList>
    </citation>
    <scope>NUCLEOTIDE SEQUENCE [LARGE SCALE GENOMIC DNA]</scope>
    <source>
        <strain evidence="8 9">A-4</strain>
    </source>
</reference>
<keyword evidence="4 8" id="KW-0238">DNA-binding</keyword>
<proteinExistence type="inferred from homology"/>
<evidence type="ECO:0000256" key="4">
    <source>
        <dbReference type="ARBA" id="ARBA00023125"/>
    </source>
</evidence>
<name>A0A1G6AS09_9STRE</name>
<dbReference type="PANTHER" id="PTHR43280:SF2">
    <property type="entry name" value="HTH-TYPE TRANSCRIPTIONAL REGULATOR EXSA"/>
    <property type="match status" value="1"/>
</dbReference>
<dbReference type="GO" id="GO:0016798">
    <property type="term" value="F:hydrolase activity, acting on glycosyl bonds"/>
    <property type="evidence" value="ECO:0007669"/>
    <property type="project" value="UniProtKB-KW"/>
</dbReference>
<dbReference type="AlphaFoldDB" id="A0A1G6AS09"/>
<dbReference type="InterPro" id="IPR018060">
    <property type="entry name" value="HTH_AraC"/>
</dbReference>
<dbReference type="RefSeq" id="WP_074485408.1">
    <property type="nucleotide sequence ID" value="NZ_FMXP01000006.1"/>
</dbReference>
<dbReference type="eggNOG" id="COG3664">
    <property type="taxonomic scope" value="Bacteria"/>
</dbReference>
<evidence type="ECO:0000313" key="8">
    <source>
        <dbReference type="EMBL" id="SDB10983.1"/>
    </source>
</evidence>
<protein>
    <submittedName>
        <fullName evidence="8">AraC-type DNA-binding protein</fullName>
    </submittedName>
</protein>
<evidence type="ECO:0000256" key="6">
    <source>
        <dbReference type="ARBA" id="ARBA00023295"/>
    </source>
</evidence>
<dbReference type="SUPFAM" id="SSF46689">
    <property type="entry name" value="Homeodomain-like"/>
    <property type="match status" value="2"/>
</dbReference>
<dbReference type="EMBL" id="FMXP01000006">
    <property type="protein sequence ID" value="SDB10983.1"/>
    <property type="molecule type" value="Genomic_DNA"/>
</dbReference>
<evidence type="ECO:0000256" key="5">
    <source>
        <dbReference type="ARBA" id="ARBA00023163"/>
    </source>
</evidence>
<dbReference type="SMART" id="SM00342">
    <property type="entry name" value="HTH_ARAC"/>
    <property type="match status" value="1"/>
</dbReference>
<dbReference type="STRING" id="439219.SAMN02910293_00574"/>
<evidence type="ECO:0000313" key="9">
    <source>
        <dbReference type="Proteomes" id="UP000182508"/>
    </source>
</evidence>
<keyword evidence="6" id="KW-0326">Glycosidase</keyword>
<dbReference type="Proteomes" id="UP000182508">
    <property type="component" value="Unassembled WGS sequence"/>
</dbReference>
<evidence type="ECO:0000256" key="3">
    <source>
        <dbReference type="ARBA" id="ARBA00023015"/>
    </source>
</evidence>
<dbReference type="InterPro" id="IPR009057">
    <property type="entry name" value="Homeodomain-like_sf"/>
</dbReference>
<dbReference type="InterPro" id="IPR017853">
    <property type="entry name" value="GH"/>
</dbReference>
<dbReference type="InterPro" id="IPR049166">
    <property type="entry name" value="GH39_cat"/>
</dbReference>
<sequence>MLSVHIYDKGIQVENHKIKILYNLSSPLEVNEQKLDTFDILLVNAADKMLIRQNEVDKMTYAIFYIDEMELVRLFQDKHLLFACDSSQEKNDNFRPLRECLTKLLLANSEEDPFAKVSFQEYTYKLYLLLMNHFRISKLSLGSLSLSERFEHYIAEHFQSDLSLVKISGDFFMTPQYFSKLFKEIMGVTFYKYLTAVRLDFAKNQLLDSDKTILEVALDSGFANVNAFNRAYKEKYQELPSDFKKVQRKQEVQDVKADFQVLSQLLEGQIAEQQEDNQQDLFIDVSDRKATDAYWQKVINIGDVTKLNQKRTEEQFLDFQSEMQFEYVRLKLDYPEDYNRGYSYFEEESYMDFLVRLNLKFQFVLDFREFERQESYMTYLKGLLSHFSNRYSIERLRQWRFELDYVTIFDDQKCQYYASAYQMISDLLKCYKIEESLYGPGFILGDISSFRLFMTKVKSGIIPKIDHLTFHVLPHIANKDSKDNLVFQTVTDVNYIKNQLEMVQTELDKSQHYYHIVEWRDYQPYHLWINDSTFKAASIIKNTLACLGMLEDLAWSPPLDSLLDHRNGNLTFGGEGCVSQHGIKKPSYYAHSFLSRHGRDLLAFDDKALVTSSGHNISIVSHNCSPLNYRYYSQTDDNQHYRYEDYFENLEKLSLNFDIGGMKEGTYLIKTRVVNSKSGSLQDLMSKVFLDDVTTFGDSEIDYLKSQAVPSLTLSQVTVSDGHLNWQIELQANEICYSHIIYLY</sequence>
<keyword evidence="3" id="KW-0805">Transcription regulation</keyword>
<dbReference type="PANTHER" id="PTHR43280">
    <property type="entry name" value="ARAC-FAMILY TRANSCRIPTIONAL REGULATOR"/>
    <property type="match status" value="1"/>
</dbReference>
<evidence type="ECO:0000256" key="1">
    <source>
        <dbReference type="ARBA" id="ARBA00008875"/>
    </source>
</evidence>
<dbReference type="Gene3D" id="3.20.20.80">
    <property type="entry name" value="Glycosidases"/>
    <property type="match status" value="1"/>
</dbReference>
<dbReference type="InterPro" id="IPR018062">
    <property type="entry name" value="HTH_AraC-typ_CS"/>
</dbReference>